<evidence type="ECO:0000313" key="7">
    <source>
        <dbReference type="EMBL" id="OBI43070.1"/>
    </source>
</evidence>
<dbReference type="Gene3D" id="1.10.150.130">
    <property type="match status" value="1"/>
</dbReference>
<gene>
    <name evidence="7" type="ORF">A5708_19335</name>
</gene>
<accession>A0A1A2YYH0</accession>
<protein>
    <submittedName>
        <fullName evidence="7">Integrase</fullName>
    </submittedName>
</protein>
<dbReference type="PANTHER" id="PTHR30349:SF64">
    <property type="entry name" value="PROPHAGE INTEGRASE INTD-RELATED"/>
    <property type="match status" value="1"/>
</dbReference>
<dbReference type="PANTHER" id="PTHR30349">
    <property type="entry name" value="PHAGE INTEGRASE-RELATED"/>
    <property type="match status" value="1"/>
</dbReference>
<dbReference type="Gene3D" id="1.10.443.10">
    <property type="entry name" value="Intergrase catalytic core"/>
    <property type="match status" value="1"/>
</dbReference>
<evidence type="ECO:0000256" key="4">
    <source>
        <dbReference type="PROSITE-ProRule" id="PRU01248"/>
    </source>
</evidence>
<evidence type="ECO:0000256" key="2">
    <source>
        <dbReference type="ARBA" id="ARBA00023125"/>
    </source>
</evidence>
<feature type="domain" description="Tyr recombinase" evidence="5">
    <location>
        <begin position="184"/>
        <end position="366"/>
    </location>
</feature>
<sequence length="390" mass="43249">MTRHQRAGVEDLWTKTVRDAEGKKQTVPSARDGRGMRWRARYVDERGNEHTKGFTRKVDATRWLASQTAALVAGSHVAPRDAQMTVEQWCGTWIEGYKVNRDSTVREARTHIRQIVAEFGGMQLSAVRPSHVKAWVAKLKESAKPSYVYALHSRLSQIMSDAVHDGVLGRNPCSRRTSPPMGKPKVYVATTEQVWAIHDAVPDHLQAAVLLGAFAGLRVAEVSGLKVTDVDFIRGVVHPRKQWGDKPLKTKGSDAPIPIPQDLALLLSASVQKYPSDMMVTKGAGTDRCGPWIIDRAIRDIRADIVGLPEEFVFHDLRHYLASLLIASGADIKTVQARMRHATARTTLDTYGHLWPDADESTRSAIGAVIAERMDSLESAAYRLRTEAPQ</sequence>
<dbReference type="InterPro" id="IPR010998">
    <property type="entry name" value="Integrase_recombinase_N"/>
</dbReference>
<evidence type="ECO:0000256" key="3">
    <source>
        <dbReference type="ARBA" id="ARBA00023172"/>
    </source>
</evidence>
<comment type="caution">
    <text evidence="7">The sequence shown here is derived from an EMBL/GenBank/DDBJ whole genome shotgun (WGS) entry which is preliminary data.</text>
</comment>
<dbReference type="InterPro" id="IPR013762">
    <property type="entry name" value="Integrase-like_cat_sf"/>
</dbReference>
<dbReference type="CDD" id="cd01189">
    <property type="entry name" value="INT_ICEBs1_C_like"/>
    <property type="match status" value="1"/>
</dbReference>
<evidence type="ECO:0000313" key="8">
    <source>
        <dbReference type="Proteomes" id="UP000091846"/>
    </source>
</evidence>
<proteinExistence type="inferred from homology"/>
<keyword evidence="2 4" id="KW-0238">DNA-binding</keyword>
<dbReference type="AlphaFoldDB" id="A0A1A2YYH0"/>
<dbReference type="EMBL" id="LZKI01000064">
    <property type="protein sequence ID" value="OBI43070.1"/>
    <property type="molecule type" value="Genomic_DNA"/>
</dbReference>
<dbReference type="InterPro" id="IPR002104">
    <property type="entry name" value="Integrase_catalytic"/>
</dbReference>
<dbReference type="Proteomes" id="UP000091846">
    <property type="component" value="Unassembled WGS sequence"/>
</dbReference>
<dbReference type="InterPro" id="IPR050090">
    <property type="entry name" value="Tyrosine_recombinase_XerCD"/>
</dbReference>
<dbReference type="PROSITE" id="PS51898">
    <property type="entry name" value="TYR_RECOMBINASE"/>
    <property type="match status" value="1"/>
</dbReference>
<keyword evidence="3" id="KW-0233">DNA recombination</keyword>
<organism evidence="7 8">
    <name type="scientific">Mycobacterium colombiense</name>
    <dbReference type="NCBI Taxonomy" id="339268"/>
    <lineage>
        <taxon>Bacteria</taxon>
        <taxon>Bacillati</taxon>
        <taxon>Actinomycetota</taxon>
        <taxon>Actinomycetes</taxon>
        <taxon>Mycobacteriales</taxon>
        <taxon>Mycobacteriaceae</taxon>
        <taxon>Mycobacterium</taxon>
        <taxon>Mycobacterium avium complex (MAC)</taxon>
    </lineage>
</organism>
<name>A0A1A2YYH0_9MYCO</name>
<dbReference type="OrthoDB" id="1822491at2"/>
<dbReference type="InterPro" id="IPR011010">
    <property type="entry name" value="DNA_brk_join_enz"/>
</dbReference>
<dbReference type="GO" id="GO:0003677">
    <property type="term" value="F:DNA binding"/>
    <property type="evidence" value="ECO:0007669"/>
    <property type="project" value="UniProtKB-UniRule"/>
</dbReference>
<evidence type="ECO:0000259" key="6">
    <source>
        <dbReference type="PROSITE" id="PS51900"/>
    </source>
</evidence>
<dbReference type="GO" id="GO:0006310">
    <property type="term" value="P:DNA recombination"/>
    <property type="evidence" value="ECO:0007669"/>
    <property type="project" value="UniProtKB-KW"/>
</dbReference>
<dbReference type="SUPFAM" id="SSF56349">
    <property type="entry name" value="DNA breaking-rejoining enzymes"/>
    <property type="match status" value="1"/>
</dbReference>
<comment type="similarity">
    <text evidence="1">Belongs to the 'phage' integrase family.</text>
</comment>
<dbReference type="InterPro" id="IPR044068">
    <property type="entry name" value="CB"/>
</dbReference>
<evidence type="ECO:0000256" key="1">
    <source>
        <dbReference type="ARBA" id="ARBA00008857"/>
    </source>
</evidence>
<evidence type="ECO:0000259" key="5">
    <source>
        <dbReference type="PROSITE" id="PS51898"/>
    </source>
</evidence>
<reference evidence="7 8" key="1">
    <citation type="submission" date="2016-06" db="EMBL/GenBank/DDBJ databases">
        <authorList>
            <person name="Kjaerup R.B."/>
            <person name="Dalgaard T.S."/>
            <person name="Juul-Madsen H.R."/>
        </authorList>
    </citation>
    <scope>NUCLEOTIDE SEQUENCE [LARGE SCALE GENOMIC DNA]</scope>
    <source>
        <strain evidence="7 8">E1334</strain>
    </source>
</reference>
<dbReference type="Pfam" id="PF00589">
    <property type="entry name" value="Phage_integrase"/>
    <property type="match status" value="1"/>
</dbReference>
<dbReference type="PROSITE" id="PS51900">
    <property type="entry name" value="CB"/>
    <property type="match status" value="1"/>
</dbReference>
<feature type="domain" description="Core-binding (CB)" evidence="6">
    <location>
        <begin position="84"/>
        <end position="163"/>
    </location>
</feature>
<dbReference type="GO" id="GO:0015074">
    <property type="term" value="P:DNA integration"/>
    <property type="evidence" value="ECO:0007669"/>
    <property type="project" value="UniProtKB-KW"/>
</dbReference>